<dbReference type="InterPro" id="IPR020846">
    <property type="entry name" value="MFS_dom"/>
</dbReference>
<evidence type="ECO:0000256" key="3">
    <source>
        <dbReference type="ARBA" id="ARBA00022989"/>
    </source>
</evidence>
<feature type="transmembrane region" description="Helical" evidence="5">
    <location>
        <begin position="312"/>
        <end position="337"/>
    </location>
</feature>
<evidence type="ECO:0000256" key="5">
    <source>
        <dbReference type="SAM" id="Phobius"/>
    </source>
</evidence>
<feature type="transmembrane region" description="Helical" evidence="5">
    <location>
        <begin position="343"/>
        <end position="363"/>
    </location>
</feature>
<evidence type="ECO:0000259" key="6">
    <source>
        <dbReference type="PROSITE" id="PS50850"/>
    </source>
</evidence>
<accession>A0AAJ6ZAX8</accession>
<dbReference type="GO" id="GO:0022857">
    <property type="term" value="F:transmembrane transporter activity"/>
    <property type="evidence" value="ECO:0007669"/>
    <property type="project" value="InterPro"/>
</dbReference>
<feature type="transmembrane region" description="Helical" evidence="5">
    <location>
        <begin position="72"/>
        <end position="90"/>
    </location>
</feature>
<reference evidence="7" key="1">
    <citation type="submission" date="2025-08" db="UniProtKB">
        <authorList>
            <consortium name="RefSeq"/>
        </authorList>
    </citation>
    <scope>IDENTIFICATION</scope>
</reference>
<dbReference type="InterPro" id="IPR005828">
    <property type="entry name" value="MFS_sugar_transport-like"/>
</dbReference>
<dbReference type="SUPFAM" id="SSF103473">
    <property type="entry name" value="MFS general substrate transporter"/>
    <property type="match status" value="1"/>
</dbReference>
<feature type="domain" description="Major facilitator superfamily (MFS) profile" evidence="6">
    <location>
        <begin position="1"/>
        <end position="399"/>
    </location>
</feature>
<feature type="transmembrane region" description="Helical" evidence="5">
    <location>
        <begin position="160"/>
        <end position="184"/>
    </location>
</feature>
<organism evidence="7">
    <name type="scientific">Papilio xuthus</name>
    <name type="common">Asian swallowtail butterfly</name>
    <dbReference type="NCBI Taxonomy" id="66420"/>
    <lineage>
        <taxon>Eukaryota</taxon>
        <taxon>Metazoa</taxon>
        <taxon>Ecdysozoa</taxon>
        <taxon>Arthropoda</taxon>
        <taxon>Hexapoda</taxon>
        <taxon>Insecta</taxon>
        <taxon>Pterygota</taxon>
        <taxon>Neoptera</taxon>
        <taxon>Endopterygota</taxon>
        <taxon>Lepidoptera</taxon>
        <taxon>Glossata</taxon>
        <taxon>Ditrysia</taxon>
        <taxon>Papilionoidea</taxon>
        <taxon>Papilionidae</taxon>
        <taxon>Papilioninae</taxon>
        <taxon>Papilio</taxon>
    </lineage>
</organism>
<gene>
    <name evidence="7" type="primary">LOC106118492</name>
</gene>
<dbReference type="InterPro" id="IPR036259">
    <property type="entry name" value="MFS_trans_sf"/>
</dbReference>
<comment type="subcellular location">
    <subcellularLocation>
        <location evidence="1">Membrane</location>
        <topology evidence="1">Multi-pass membrane protein</topology>
    </subcellularLocation>
</comment>
<protein>
    <submittedName>
        <fullName evidence="7">Facilitated trehalose transporter Tret1-like</fullName>
    </submittedName>
</protein>
<dbReference type="Proteomes" id="UP000694872">
    <property type="component" value="Unplaced"/>
</dbReference>
<feature type="transmembrane region" description="Helical" evidence="5">
    <location>
        <begin position="242"/>
        <end position="268"/>
    </location>
</feature>
<keyword evidence="2 5" id="KW-0812">Transmembrane</keyword>
<dbReference type="Pfam" id="PF00083">
    <property type="entry name" value="Sugar_tr"/>
    <property type="match status" value="1"/>
</dbReference>
<dbReference type="PANTHER" id="PTHR48021:SF1">
    <property type="entry name" value="GH07001P-RELATED"/>
    <property type="match status" value="1"/>
</dbReference>
<dbReference type="PROSITE" id="PS50850">
    <property type="entry name" value="MFS"/>
    <property type="match status" value="1"/>
</dbReference>
<feature type="transmembrane region" description="Helical" evidence="5">
    <location>
        <begin position="137"/>
        <end position="154"/>
    </location>
</feature>
<evidence type="ECO:0000256" key="4">
    <source>
        <dbReference type="ARBA" id="ARBA00023136"/>
    </source>
</evidence>
<evidence type="ECO:0000313" key="7">
    <source>
        <dbReference type="RefSeq" id="XP_013168605.1"/>
    </source>
</evidence>
<evidence type="ECO:0000256" key="2">
    <source>
        <dbReference type="ARBA" id="ARBA00022692"/>
    </source>
</evidence>
<proteinExistence type="predicted"/>
<dbReference type="GeneID" id="106118492"/>
<dbReference type="AlphaFoldDB" id="A0AAJ6ZAX8"/>
<dbReference type="GO" id="GO:0016020">
    <property type="term" value="C:membrane"/>
    <property type="evidence" value="ECO:0007669"/>
    <property type="project" value="UniProtKB-SubCell"/>
</dbReference>
<dbReference type="InterPro" id="IPR050549">
    <property type="entry name" value="MFS_Trehalose_Transporter"/>
</dbReference>
<sequence length="399" mass="44754">MLVLTSGSCYSLGIGISLAHPSALNAAILSPNATDIKATIDQASWIASIQGFSGLIGFFVFAPLIQILGRKPVNILFQICLIIGWILLFISKSVTMLLIAKFMQGLSIGGLIVIGLTISEFTHRNKRGVFLTIKKTVLSFGSLLCHCLALYYDWRRIAEVAIIPHVLAIIIITFCPESPSFYAVKGKYSDCMKSFVWYHGDSYESKREMNSLIAAQMERRCNKQKRKDKKFRWFKKLLRRDFLIPFLIATLATIAVDFSALCISTLVIKSFKRRTILFKFGTLSIALMYSVTLSEVCFTISMEIFPLEHRAIGSLTTGIAFTLFYAITMKIVPLMIIRMGVGGTYFVFSLCVTICLAILYYILPETKDKSLQEIEDEIKGIKRTDAEIELIISNGARNF</sequence>
<dbReference type="PANTHER" id="PTHR48021">
    <property type="match status" value="1"/>
</dbReference>
<dbReference type="RefSeq" id="XP_013168605.1">
    <property type="nucleotide sequence ID" value="XM_013313151.1"/>
</dbReference>
<evidence type="ECO:0000256" key="1">
    <source>
        <dbReference type="ARBA" id="ARBA00004141"/>
    </source>
</evidence>
<feature type="transmembrane region" description="Helical" evidence="5">
    <location>
        <begin position="280"/>
        <end position="300"/>
    </location>
</feature>
<keyword evidence="3 5" id="KW-1133">Transmembrane helix</keyword>
<keyword evidence="4 5" id="KW-0472">Membrane</keyword>
<dbReference type="KEGG" id="pxu:106118492"/>
<feature type="transmembrane region" description="Helical" evidence="5">
    <location>
        <begin position="96"/>
        <end position="116"/>
    </location>
</feature>
<feature type="transmembrane region" description="Helical" evidence="5">
    <location>
        <begin position="43"/>
        <end position="65"/>
    </location>
</feature>
<dbReference type="Gene3D" id="1.20.1250.20">
    <property type="entry name" value="MFS general substrate transporter like domains"/>
    <property type="match status" value="1"/>
</dbReference>
<name>A0AAJ6ZAX8_PAPXU</name>